<evidence type="ECO:0000256" key="1">
    <source>
        <dbReference type="ARBA" id="ARBA00004241"/>
    </source>
</evidence>
<comment type="caution">
    <text evidence="4">The sequence shown here is derived from an EMBL/GenBank/DDBJ whole genome shotgun (WGS) entry which is preliminary data.</text>
</comment>
<dbReference type="InterPro" id="IPR045584">
    <property type="entry name" value="Pilin-like"/>
</dbReference>
<reference evidence="4 5" key="1">
    <citation type="submission" date="2023-07" db="EMBL/GenBank/DDBJ databases">
        <title>Sorghum-associated microbial communities from plants grown in Nebraska, USA.</title>
        <authorList>
            <person name="Schachtman D."/>
        </authorList>
    </citation>
    <scope>NUCLEOTIDE SEQUENCE [LARGE SCALE GENOMIC DNA]</scope>
    <source>
        <strain evidence="4 5">CC258</strain>
    </source>
</reference>
<dbReference type="PANTHER" id="PTHR30093">
    <property type="entry name" value="GENERAL SECRETION PATHWAY PROTEIN G"/>
    <property type="match status" value="1"/>
</dbReference>
<comment type="subcellular location">
    <subcellularLocation>
        <location evidence="1">Cell surface</location>
    </subcellularLocation>
</comment>
<evidence type="ECO:0000313" key="5">
    <source>
        <dbReference type="Proteomes" id="UP001267290"/>
    </source>
</evidence>
<evidence type="ECO:0000313" key="4">
    <source>
        <dbReference type="EMBL" id="MDR6549539.1"/>
    </source>
</evidence>
<dbReference type="Proteomes" id="UP001267290">
    <property type="component" value="Unassembled WGS sequence"/>
</dbReference>
<proteinExistence type="predicted"/>
<keyword evidence="3" id="KW-0472">Membrane</keyword>
<dbReference type="Gene3D" id="3.30.700.10">
    <property type="entry name" value="Glycoprotein, Type 4 Pilin"/>
    <property type="match status" value="1"/>
</dbReference>
<evidence type="ECO:0000256" key="2">
    <source>
        <dbReference type="ARBA" id="ARBA00023287"/>
    </source>
</evidence>
<organism evidence="4 5">
    <name type="scientific">Paenibacillus qinlingensis</name>
    <dbReference type="NCBI Taxonomy" id="1837343"/>
    <lineage>
        <taxon>Bacteria</taxon>
        <taxon>Bacillati</taxon>
        <taxon>Bacillota</taxon>
        <taxon>Bacilli</taxon>
        <taxon>Bacillales</taxon>
        <taxon>Paenibacillaceae</taxon>
        <taxon>Paenibacillus</taxon>
    </lineage>
</organism>
<evidence type="ECO:0000256" key="3">
    <source>
        <dbReference type="SAM" id="Phobius"/>
    </source>
</evidence>
<keyword evidence="2" id="KW-0178">Competence</keyword>
<dbReference type="RefSeq" id="WP_310223604.1">
    <property type="nucleotide sequence ID" value="NZ_JAVDSB010000001.1"/>
</dbReference>
<dbReference type="InterPro" id="IPR012902">
    <property type="entry name" value="N_methyl_site"/>
</dbReference>
<gene>
    <name evidence="4" type="ORF">J2736_000722</name>
</gene>
<dbReference type="PROSITE" id="PS00409">
    <property type="entry name" value="PROKAR_NTER_METHYL"/>
    <property type="match status" value="1"/>
</dbReference>
<keyword evidence="3" id="KW-1133">Transmembrane helix</keyword>
<protein>
    <submittedName>
        <fullName evidence="4">Type IV pilus assembly protein PilA</fullName>
    </submittedName>
</protein>
<accession>A0ABU1NPZ8</accession>
<dbReference type="EMBL" id="JAVDSB010000001">
    <property type="protein sequence ID" value="MDR6549539.1"/>
    <property type="molecule type" value="Genomic_DNA"/>
</dbReference>
<dbReference type="Pfam" id="PF07963">
    <property type="entry name" value="N_methyl"/>
    <property type="match status" value="1"/>
</dbReference>
<feature type="transmembrane region" description="Helical" evidence="3">
    <location>
        <begin position="61"/>
        <end position="82"/>
    </location>
</feature>
<keyword evidence="5" id="KW-1185">Reference proteome</keyword>
<keyword evidence="3" id="KW-0812">Transmembrane</keyword>
<sequence length="219" mass="23274">MSAVLLAIQHKATPVWQENVHNQNKPRGGNEMNAMAMENKQIEGFKAPKMSFREAMKNEKGLTLIELLAVIVIIAIIAAIAIPSISSILERTKANAHKSNAHMMVDAARLYVTGEGITVPTNGNVTVNMADLQAKGYLQIIPQDPSNKGTTYTAGTKTTAPATPATDGSKVVITNTAGIFTYVVHLVNGTHNYLTVDGTDVGTPGVEEANLDTIAVVLP</sequence>
<dbReference type="SUPFAM" id="SSF54523">
    <property type="entry name" value="Pili subunits"/>
    <property type="match status" value="1"/>
</dbReference>
<dbReference type="NCBIfam" id="TIGR02532">
    <property type="entry name" value="IV_pilin_GFxxxE"/>
    <property type="match status" value="1"/>
</dbReference>
<name>A0ABU1NPZ8_9BACL</name>